<reference evidence="3 4" key="1">
    <citation type="journal article" date="2008" name="Nature">
        <title>The genome of Laccaria bicolor provides insights into mycorrhizal symbiosis.</title>
        <authorList>
            <person name="Martin F."/>
            <person name="Aerts A."/>
            <person name="Ahren D."/>
            <person name="Brun A."/>
            <person name="Danchin E.G.J."/>
            <person name="Duchaussoy F."/>
            <person name="Gibon J."/>
            <person name="Kohler A."/>
            <person name="Lindquist E."/>
            <person name="Pereda V."/>
            <person name="Salamov A."/>
            <person name="Shapiro H.J."/>
            <person name="Wuyts J."/>
            <person name="Blaudez D."/>
            <person name="Buee M."/>
            <person name="Brokstein P."/>
            <person name="Canbaeck B."/>
            <person name="Cohen D."/>
            <person name="Courty P.E."/>
            <person name="Coutinho P.M."/>
            <person name="Delaruelle C."/>
            <person name="Detter J.C."/>
            <person name="Deveau A."/>
            <person name="DiFazio S."/>
            <person name="Duplessis S."/>
            <person name="Fraissinet-Tachet L."/>
            <person name="Lucic E."/>
            <person name="Frey-Klett P."/>
            <person name="Fourrey C."/>
            <person name="Feussner I."/>
            <person name="Gay G."/>
            <person name="Grimwood J."/>
            <person name="Hoegger P.J."/>
            <person name="Jain P."/>
            <person name="Kilaru S."/>
            <person name="Labbe J."/>
            <person name="Lin Y.C."/>
            <person name="Legue V."/>
            <person name="Le Tacon F."/>
            <person name="Marmeisse R."/>
            <person name="Melayah D."/>
            <person name="Montanini B."/>
            <person name="Muratet M."/>
            <person name="Nehls U."/>
            <person name="Niculita-Hirzel H."/>
            <person name="Oudot-Le Secq M.P."/>
            <person name="Peter M."/>
            <person name="Quesneville H."/>
            <person name="Rajashekar B."/>
            <person name="Reich M."/>
            <person name="Rouhier N."/>
            <person name="Schmutz J."/>
            <person name="Yin T."/>
            <person name="Chalot M."/>
            <person name="Henrissat B."/>
            <person name="Kuees U."/>
            <person name="Lucas S."/>
            <person name="Van de Peer Y."/>
            <person name="Podila G.K."/>
            <person name="Polle A."/>
            <person name="Pukkila P.J."/>
            <person name="Richardson P.M."/>
            <person name="Rouze P."/>
            <person name="Sanders I.R."/>
            <person name="Stajich J.E."/>
            <person name="Tunlid A."/>
            <person name="Tuskan G."/>
            <person name="Grigoriev I.V."/>
        </authorList>
    </citation>
    <scope>NUCLEOTIDE SEQUENCE [LARGE SCALE GENOMIC DNA]</scope>
    <source>
        <strain evidence="4">S238N-H82 / ATCC MYA-4686</strain>
    </source>
</reference>
<evidence type="ECO:0000256" key="1">
    <source>
        <dbReference type="SAM" id="MobiDB-lite"/>
    </source>
</evidence>
<dbReference type="EMBL" id="DS547097">
    <property type="protein sequence ID" value="EDR10251.1"/>
    <property type="molecule type" value="Genomic_DNA"/>
</dbReference>
<keyword evidence="4" id="KW-1185">Reference proteome</keyword>
<dbReference type="GO" id="GO:0008270">
    <property type="term" value="F:zinc ion binding"/>
    <property type="evidence" value="ECO:0007669"/>
    <property type="project" value="InterPro"/>
</dbReference>
<feature type="domain" description="Peptidase metallopeptidase" evidence="2">
    <location>
        <begin position="133"/>
        <end position="282"/>
    </location>
</feature>
<feature type="domain" description="Peptidase metallopeptidase" evidence="2">
    <location>
        <begin position="450"/>
        <end position="616"/>
    </location>
</feature>
<gene>
    <name evidence="3" type="ORF">LACBIDRAFT_316954</name>
</gene>
<dbReference type="OrthoDB" id="291007at2759"/>
<evidence type="ECO:0000259" key="2">
    <source>
        <dbReference type="SMART" id="SM00235"/>
    </source>
</evidence>
<dbReference type="GeneID" id="6074306"/>
<evidence type="ECO:0000313" key="3">
    <source>
        <dbReference type="EMBL" id="EDR10251.1"/>
    </source>
</evidence>
<dbReference type="InterPro" id="IPR024079">
    <property type="entry name" value="MetalloPept_cat_dom_sf"/>
</dbReference>
<dbReference type="InParanoid" id="B0D415"/>
<feature type="compositionally biased region" description="Low complexity" evidence="1">
    <location>
        <begin position="1527"/>
        <end position="1547"/>
    </location>
</feature>
<evidence type="ECO:0000313" key="4">
    <source>
        <dbReference type="Proteomes" id="UP000001194"/>
    </source>
</evidence>
<feature type="compositionally biased region" description="Polar residues" evidence="1">
    <location>
        <begin position="1555"/>
        <end position="1567"/>
    </location>
</feature>
<accession>B0D415</accession>
<proteinExistence type="predicted"/>
<dbReference type="GO" id="GO:0006508">
    <property type="term" value="P:proteolysis"/>
    <property type="evidence" value="ECO:0007669"/>
    <property type="project" value="InterPro"/>
</dbReference>
<dbReference type="Pfam" id="PF01400">
    <property type="entry name" value="Astacin"/>
    <property type="match status" value="1"/>
</dbReference>
<sequence length="1567" mass="169522">MSEAPPATVNTPRASAGSIATSSISTGSAATVVHPFAPVSAAVSSPPVSTVSLPVSAQPASTGSLAVFIGGDAPPTSVAADATVSDEVRQPPREEWLRYTCAEVAVDKGAAESMRSTPDQLGLTVQKAVITKSSNLWDNGDTITFGFMNGTLYQRVKVSNVITEWTKYANVTFLQNVPPHRASIRITFDPSSGSWSYVGKEINKIDRSLPTMNLAWIVEDTHLPEITADERGVILHEFGHALGLMHEHQSPVRGGKIHLKPEAVIDYYTVTQGWTRQDVINQILDVYALKDVSNFSELDLKSIMMYFMPAAMNEEGIEVKPNNELSDIDKAYMIINYPYPVGTPLLDPVWTFDYALGIAGVEGNARDQILQEYRNSNWSEVRYQFTNWCITARAARAERLNSVSSGSEDTVGNPSHEVKPEDDVVVDWCASQLGDNDVGKGAAHGVATVNKDLWLPGDTITYAFIQGTGDATPYRQQRIADTFKYYSGITNLKFTAVPFDPVKASGDIRIYFGEIPGGKITGWSAIGKTSIKHRQSQDDMTLAGGSVESSMVLSKAIPKTAAEAKGDWVKRVEERTLYHEIGHALGLKHEHVSPFTETKNPPNKDVSVATPFDKKSVMLYANKKLKVTSAWDSLKSFFDFHSTDYNHAPSAMDQAFIGILYPYPEGHVKDSFKANIDTLGLSDNFTNYAQQRNIAFSHSGQPEFADQIAALRNMIKADLAQLATSRGTSGAPSAARGVNADVEQPPFRARGAAPPPGPTTGPFIDILVGKITELFAPSSGQIFALQFPGRFLAKEQYAWDSSSAGVYGQFVKPTIVNENEFRLTDQLYNVGNVIGAPNGINLSIVYEQCLNNLVPGIQPAAINFANQQNQIRKWLLREVPATGWVKDLIAAQHTAPPPVTAVAAGGPVAARALNAGVTSGAASSSIDTPKPAFAVANKLTTDQKVNRMELSAALMTEYLTAQQAWELERDEMIKSAKGDALEDVTRRLAHITPIREAQLASKYGDAVVRGYSHTIRQYLGYMDIKSAAEFLQDAKDALRQSATSSLDGSLKVYPVQMQPIDWYQSLDTNFTMEDLTADPDLIEQQIDAKSKALDILQSRLAVIRHSPTTDLKDLQDKLDAAESAYDKAQAELSTTYTSNVISLAQTCINANNEFVMKDFDKAAKAAKIATAAFANIEVGMGKLTSAQLSVTQASRAYTRLLSAKVLAEATDTTNETILITTQINSLNKDIAELTARVKALRYKDNASTAVPTPTNLTPMGNAKIASINDVDILPAEKTSGGSRWQEFLMNHTVTSTFSTSSQSSEANTSKSDCNFFFGSYHSESSSASSSSSSLSADSSITVQIGFRATLITVDRSGWFQPQFFKQSNGFYHIDDTVSWSKWPSDIKTVDDLRTKGASTGAFDKINKYLFPTFPAGFLFCKDITIKVALSATDVASKGSAYENASASSGGILCWSTSSTHQDQGSSKTYSYTQAEDGFIIRIPGPQILGYMMQFTDPDVTQPLPNQLPAGFLVPDDEFDAVATAASHAVAPTSTTTTGATSTAASAAKFSDPTKSDTTTPATSKVLA</sequence>
<dbReference type="RefSeq" id="XP_001878701.1">
    <property type="nucleotide sequence ID" value="XM_001878666.1"/>
</dbReference>
<dbReference type="GO" id="GO:0004222">
    <property type="term" value="F:metalloendopeptidase activity"/>
    <property type="evidence" value="ECO:0007669"/>
    <property type="project" value="InterPro"/>
</dbReference>
<dbReference type="InterPro" id="IPR006026">
    <property type="entry name" value="Peptidase_Metallo"/>
</dbReference>
<dbReference type="Proteomes" id="UP000001194">
    <property type="component" value="Unassembled WGS sequence"/>
</dbReference>
<dbReference type="KEGG" id="lbc:LACBIDRAFT_316954"/>
<name>B0D415_LACBS</name>
<feature type="region of interest" description="Disordered" evidence="1">
    <location>
        <begin position="1527"/>
        <end position="1567"/>
    </location>
</feature>
<dbReference type="SUPFAM" id="SSF55486">
    <property type="entry name" value="Metalloproteases ('zincins'), catalytic domain"/>
    <property type="match status" value="2"/>
</dbReference>
<dbReference type="HOGENOM" id="CLU_004605_0_0_1"/>
<dbReference type="InterPro" id="IPR001506">
    <property type="entry name" value="Peptidase_M12A"/>
</dbReference>
<dbReference type="SMART" id="SM00235">
    <property type="entry name" value="ZnMc"/>
    <property type="match status" value="2"/>
</dbReference>
<protein>
    <submittedName>
        <fullName evidence="3">Predicted protein</fullName>
    </submittedName>
</protein>
<dbReference type="Gene3D" id="3.40.390.10">
    <property type="entry name" value="Collagenase (Catalytic Domain)"/>
    <property type="match status" value="2"/>
</dbReference>
<organism evidence="4">
    <name type="scientific">Laccaria bicolor (strain S238N-H82 / ATCC MYA-4686)</name>
    <name type="common">Bicoloured deceiver</name>
    <name type="synonym">Laccaria laccata var. bicolor</name>
    <dbReference type="NCBI Taxonomy" id="486041"/>
    <lineage>
        <taxon>Eukaryota</taxon>
        <taxon>Fungi</taxon>
        <taxon>Dikarya</taxon>
        <taxon>Basidiomycota</taxon>
        <taxon>Agaricomycotina</taxon>
        <taxon>Agaricomycetes</taxon>
        <taxon>Agaricomycetidae</taxon>
        <taxon>Agaricales</taxon>
        <taxon>Agaricineae</taxon>
        <taxon>Hydnangiaceae</taxon>
        <taxon>Laccaria</taxon>
    </lineage>
</organism>
<dbReference type="STRING" id="486041.B0D415"/>